<evidence type="ECO:0000313" key="4">
    <source>
        <dbReference type="Proteomes" id="UP000012015"/>
    </source>
</evidence>
<accession>M7N6H4</accession>
<dbReference type="PANTHER" id="PTHR43257:SF2">
    <property type="entry name" value="PYRUVATE DEHYDROGENASE E1 COMPONENT SUBUNIT BETA"/>
    <property type="match status" value="1"/>
</dbReference>
<dbReference type="eggNOG" id="COG0022">
    <property type="taxonomic scope" value="Bacteria"/>
</dbReference>
<dbReference type="STRING" id="1276920.ADIAG_03154"/>
<keyword evidence="4" id="KW-1185">Reference proteome</keyword>
<sequence length="113" mass="12496">MAGRDGQQLAATHWQNQEVWYARIRGLKIVAPSSPADAKALLVAAIRDDDPVIFLENLALYNTQGEVPDGEHVAQLGKAAVLKEGQDISIITYRRHARRFERPAASWCSRTTG</sequence>
<evidence type="ECO:0000256" key="1">
    <source>
        <dbReference type="ARBA" id="ARBA00023052"/>
    </source>
</evidence>
<dbReference type="SUPFAM" id="SSF52518">
    <property type="entry name" value="Thiamin diphosphate-binding fold (THDP-binding)"/>
    <property type="match status" value="1"/>
</dbReference>
<evidence type="ECO:0000313" key="3">
    <source>
        <dbReference type="EMBL" id="EMQ97359.1"/>
    </source>
</evidence>
<protein>
    <submittedName>
        <fullName evidence="3">Transketolase central region</fullName>
    </submittedName>
</protein>
<dbReference type="InterPro" id="IPR029061">
    <property type="entry name" value="THDP-binding"/>
</dbReference>
<dbReference type="InterPro" id="IPR005475">
    <property type="entry name" value="Transketolase-like_Pyr-bd"/>
</dbReference>
<dbReference type="RefSeq" id="WP_007272321.1">
    <property type="nucleotide sequence ID" value="NZ_AOCK01000010.1"/>
</dbReference>
<organism evidence="3 4">
    <name type="scientific">Paeniglutamicibacter gangotriensis Lz1y</name>
    <dbReference type="NCBI Taxonomy" id="1276920"/>
    <lineage>
        <taxon>Bacteria</taxon>
        <taxon>Bacillati</taxon>
        <taxon>Actinomycetota</taxon>
        <taxon>Actinomycetes</taxon>
        <taxon>Micrococcales</taxon>
        <taxon>Micrococcaceae</taxon>
        <taxon>Paeniglutamicibacter</taxon>
    </lineage>
</organism>
<reference evidence="3 4" key="1">
    <citation type="journal article" date="2013" name="Genome Announc.">
        <title>Draft Genome Sequence of Arthrobacter gangotriensis Strain Lz1yT, Isolated from a Penguin Rookery Soil Sample Collected in Antarctica, near the Indian Station Dakshin Gangotri.</title>
        <authorList>
            <person name="Shivaji S."/>
            <person name="Ara S."/>
            <person name="Bandi S."/>
            <person name="Singh A."/>
            <person name="Kumar Pinnaka A."/>
        </authorList>
    </citation>
    <scope>NUCLEOTIDE SEQUENCE [LARGE SCALE GENOMIC DNA]</scope>
    <source>
        <strain evidence="3 4">Lz1y</strain>
    </source>
</reference>
<keyword evidence="1" id="KW-0786">Thiamine pyrophosphate</keyword>
<dbReference type="Gene3D" id="3.40.50.970">
    <property type="match status" value="1"/>
</dbReference>
<proteinExistence type="predicted"/>
<dbReference type="PANTHER" id="PTHR43257">
    <property type="entry name" value="PYRUVATE DEHYDROGENASE E1 COMPONENT BETA SUBUNIT"/>
    <property type="match status" value="1"/>
</dbReference>
<gene>
    <name evidence="3" type="ORF">ADIAG_03154</name>
</gene>
<comment type="caution">
    <text evidence="3">The sequence shown here is derived from an EMBL/GenBank/DDBJ whole genome shotgun (WGS) entry which is preliminary data.</text>
</comment>
<dbReference type="EMBL" id="AOCK01000010">
    <property type="protein sequence ID" value="EMQ97359.1"/>
    <property type="molecule type" value="Genomic_DNA"/>
</dbReference>
<evidence type="ECO:0000259" key="2">
    <source>
        <dbReference type="Pfam" id="PF02779"/>
    </source>
</evidence>
<dbReference type="Pfam" id="PF02779">
    <property type="entry name" value="Transket_pyr"/>
    <property type="match status" value="1"/>
</dbReference>
<dbReference type="GO" id="GO:0000287">
    <property type="term" value="F:magnesium ion binding"/>
    <property type="evidence" value="ECO:0007669"/>
    <property type="project" value="UniProtKB-ARBA"/>
</dbReference>
<name>M7N6H4_9MICC</name>
<feature type="domain" description="Transketolase-like pyrimidine-binding" evidence="2">
    <location>
        <begin position="6"/>
        <end position="61"/>
    </location>
</feature>
<dbReference type="AlphaFoldDB" id="M7N6H4"/>
<dbReference type="Proteomes" id="UP000012015">
    <property type="component" value="Unassembled WGS sequence"/>
</dbReference>